<evidence type="ECO:0000259" key="2">
    <source>
        <dbReference type="PROSITE" id="PS51083"/>
    </source>
</evidence>
<sequence length="142" mass="16498">MKQIICSICKLENKKYKCPNCSLPYCSLNCYKTHQEYCNKLKSETTATETKTTPASQYPSTLPIYENIEDEREQIPIAKLTELLNNEQLQQDLKKPGVKENLLKLIHSKAPLKEIQKCLRNTEDNFLVQDVMGEILMQMRKD</sequence>
<evidence type="ECO:0000313" key="4">
    <source>
        <dbReference type="Proteomes" id="UP000070444"/>
    </source>
</evidence>
<dbReference type="Proteomes" id="UP000070444">
    <property type="component" value="Unassembled WGS sequence"/>
</dbReference>
<accession>A0A137NVI8</accession>
<feature type="domain" description="HIT-type" evidence="2">
    <location>
        <begin position="6"/>
        <end position="38"/>
    </location>
</feature>
<keyword evidence="1" id="KW-0479">Metal-binding</keyword>
<dbReference type="GO" id="GO:0008270">
    <property type="term" value="F:zinc ion binding"/>
    <property type="evidence" value="ECO:0007669"/>
    <property type="project" value="UniProtKB-UniRule"/>
</dbReference>
<dbReference type="CDD" id="cd23024">
    <property type="entry name" value="zf-HIT_ZNHIT2-3"/>
    <property type="match status" value="1"/>
</dbReference>
<reference evidence="3 4" key="1">
    <citation type="journal article" date="2015" name="Genome Biol. Evol.">
        <title>Phylogenomic analyses indicate that early fungi evolved digesting cell walls of algal ancestors of land plants.</title>
        <authorList>
            <person name="Chang Y."/>
            <person name="Wang S."/>
            <person name="Sekimoto S."/>
            <person name="Aerts A.L."/>
            <person name="Choi C."/>
            <person name="Clum A."/>
            <person name="LaButti K.M."/>
            <person name="Lindquist E.A."/>
            <person name="Yee Ngan C."/>
            <person name="Ohm R.A."/>
            <person name="Salamov A.A."/>
            <person name="Grigoriev I.V."/>
            <person name="Spatafora J.W."/>
            <person name="Berbee M.L."/>
        </authorList>
    </citation>
    <scope>NUCLEOTIDE SEQUENCE [LARGE SCALE GENOMIC DNA]</scope>
    <source>
        <strain evidence="3 4">NRRL 28638</strain>
    </source>
</reference>
<gene>
    <name evidence="3" type="ORF">CONCODRAFT_87357</name>
</gene>
<evidence type="ECO:0000256" key="1">
    <source>
        <dbReference type="PROSITE-ProRule" id="PRU00453"/>
    </source>
</evidence>
<dbReference type="PROSITE" id="PS51083">
    <property type="entry name" value="ZF_HIT"/>
    <property type="match status" value="1"/>
</dbReference>
<proteinExistence type="predicted"/>
<organism evidence="3 4">
    <name type="scientific">Conidiobolus coronatus (strain ATCC 28846 / CBS 209.66 / NRRL 28638)</name>
    <name type="common">Delacroixia coronata</name>
    <dbReference type="NCBI Taxonomy" id="796925"/>
    <lineage>
        <taxon>Eukaryota</taxon>
        <taxon>Fungi</taxon>
        <taxon>Fungi incertae sedis</taxon>
        <taxon>Zoopagomycota</taxon>
        <taxon>Entomophthoromycotina</taxon>
        <taxon>Entomophthoromycetes</taxon>
        <taxon>Entomophthorales</taxon>
        <taxon>Ancylistaceae</taxon>
        <taxon>Conidiobolus</taxon>
    </lineage>
</organism>
<dbReference type="SUPFAM" id="SSF144232">
    <property type="entry name" value="HIT/MYND zinc finger-like"/>
    <property type="match status" value="1"/>
</dbReference>
<dbReference type="InterPro" id="IPR007529">
    <property type="entry name" value="Znf_HIT"/>
</dbReference>
<dbReference type="EMBL" id="KQ964699">
    <property type="protein sequence ID" value="KXN66671.1"/>
    <property type="molecule type" value="Genomic_DNA"/>
</dbReference>
<dbReference type="OrthoDB" id="18412at2759"/>
<name>A0A137NVI8_CONC2</name>
<keyword evidence="4" id="KW-1185">Reference proteome</keyword>
<dbReference type="STRING" id="796925.A0A137NVI8"/>
<dbReference type="Pfam" id="PF04438">
    <property type="entry name" value="zf-HIT"/>
    <property type="match status" value="1"/>
</dbReference>
<evidence type="ECO:0000313" key="3">
    <source>
        <dbReference type="EMBL" id="KXN66671.1"/>
    </source>
</evidence>
<dbReference type="Gene3D" id="3.30.60.190">
    <property type="match status" value="1"/>
</dbReference>
<keyword evidence="1" id="KW-0862">Zinc</keyword>
<keyword evidence="1" id="KW-0863">Zinc-finger</keyword>
<dbReference type="AlphaFoldDB" id="A0A137NVI8"/>
<protein>
    <recommendedName>
        <fullName evidence="2">HIT-type domain-containing protein</fullName>
    </recommendedName>
</protein>